<evidence type="ECO:0000313" key="5">
    <source>
        <dbReference type="Proteomes" id="UP000264006"/>
    </source>
</evidence>
<dbReference type="GO" id="GO:0006396">
    <property type="term" value="P:RNA processing"/>
    <property type="evidence" value="ECO:0007669"/>
    <property type="project" value="InterPro"/>
</dbReference>
<organism evidence="4 5">
    <name type="scientific">Euzebya pacifica</name>
    <dbReference type="NCBI Taxonomy" id="1608957"/>
    <lineage>
        <taxon>Bacteria</taxon>
        <taxon>Bacillati</taxon>
        <taxon>Actinomycetota</taxon>
        <taxon>Nitriliruptoria</taxon>
        <taxon>Euzebyales</taxon>
    </lineage>
</organism>
<dbReference type="Pfam" id="PF00588">
    <property type="entry name" value="SpoU_methylase"/>
    <property type="match status" value="1"/>
</dbReference>
<dbReference type="InterPro" id="IPR029026">
    <property type="entry name" value="tRNA_m1G_MTases_N"/>
</dbReference>
<dbReference type="InterPro" id="IPR029028">
    <property type="entry name" value="Alpha/beta_knot_MTases"/>
</dbReference>
<dbReference type="GO" id="GO:0008173">
    <property type="term" value="F:RNA methyltransferase activity"/>
    <property type="evidence" value="ECO:0007669"/>
    <property type="project" value="InterPro"/>
</dbReference>
<accession>A0A346Y5B6</accession>
<proteinExistence type="predicted"/>
<sequence length="274" mass="30224">MTGTTTIEDAADPRVSDFHRINDQPARRRMESDEYFLSEGWVSIERLIDSGHGFRSVLLSPSRVKRFLPFMARPELDGVPVYVAEREVMRDIVGFDMPRAVLVSARRQPLVSVDHLAATSRRLIVLEALNDDENVGAIARAARAFDIDGMLLNPTCNDPYHRRTVRVSMGEILHMRVARATRDAWPDALDTLHAAGFETWAMTPSDDAVDLWRATVPDRLAIVLGAEGPGLTGEVLDRATTRVRIPISPAVDSLNVGHAAAITLAAVTRPTDIV</sequence>
<dbReference type="SUPFAM" id="SSF55315">
    <property type="entry name" value="L30e-like"/>
    <property type="match status" value="1"/>
</dbReference>
<dbReference type="InterPro" id="IPR001537">
    <property type="entry name" value="SpoU_MeTrfase"/>
</dbReference>
<evidence type="ECO:0000256" key="1">
    <source>
        <dbReference type="ARBA" id="ARBA00022603"/>
    </source>
</evidence>
<dbReference type="PANTHER" id="PTHR43191">
    <property type="entry name" value="RRNA METHYLTRANSFERASE 3"/>
    <property type="match status" value="1"/>
</dbReference>
<dbReference type="Proteomes" id="UP000264006">
    <property type="component" value="Chromosome"/>
</dbReference>
<dbReference type="GO" id="GO:0032259">
    <property type="term" value="P:methylation"/>
    <property type="evidence" value="ECO:0007669"/>
    <property type="project" value="UniProtKB-KW"/>
</dbReference>
<dbReference type="CDD" id="cd18095">
    <property type="entry name" value="SpoU-like_rRNA-MTase"/>
    <property type="match status" value="1"/>
</dbReference>
<reference evidence="4 5" key="1">
    <citation type="submission" date="2018-09" db="EMBL/GenBank/DDBJ databases">
        <title>Complete genome sequence of Euzebya sp. DY32-46 isolated from seawater of Pacific Ocean.</title>
        <authorList>
            <person name="Xu L."/>
            <person name="Wu Y.-H."/>
            <person name="Xu X.-W."/>
        </authorList>
    </citation>
    <scope>NUCLEOTIDE SEQUENCE [LARGE SCALE GENOMIC DNA]</scope>
    <source>
        <strain evidence="4 5">DY32-46</strain>
    </source>
</reference>
<dbReference type="PANTHER" id="PTHR43191:SF12">
    <property type="entry name" value="RRNA METHYLASE"/>
    <property type="match status" value="1"/>
</dbReference>
<dbReference type="EMBL" id="CP031165">
    <property type="protein sequence ID" value="AXV09663.1"/>
    <property type="molecule type" value="Genomic_DNA"/>
</dbReference>
<keyword evidence="1 4" id="KW-0489">Methyltransferase</keyword>
<evidence type="ECO:0000313" key="4">
    <source>
        <dbReference type="EMBL" id="AXV09663.1"/>
    </source>
</evidence>
<dbReference type="Gene3D" id="3.30.1330.30">
    <property type="match status" value="1"/>
</dbReference>
<keyword evidence="5" id="KW-1185">Reference proteome</keyword>
<keyword evidence="2" id="KW-0808">Transferase</keyword>
<feature type="domain" description="tRNA/rRNA methyltransferase SpoU type" evidence="3">
    <location>
        <begin position="123"/>
        <end position="264"/>
    </location>
</feature>
<dbReference type="InterPro" id="IPR051259">
    <property type="entry name" value="rRNA_Methyltransferase"/>
</dbReference>
<dbReference type="GO" id="GO:0003723">
    <property type="term" value="F:RNA binding"/>
    <property type="evidence" value="ECO:0007669"/>
    <property type="project" value="InterPro"/>
</dbReference>
<dbReference type="Gene3D" id="3.40.1280.10">
    <property type="match status" value="1"/>
</dbReference>
<dbReference type="RefSeq" id="WP_114593805.1">
    <property type="nucleotide sequence ID" value="NZ_CP031165.1"/>
</dbReference>
<evidence type="ECO:0000256" key="2">
    <source>
        <dbReference type="ARBA" id="ARBA00022679"/>
    </source>
</evidence>
<protein>
    <submittedName>
        <fullName evidence="4">Putative rRNA methylase</fullName>
    </submittedName>
</protein>
<gene>
    <name evidence="4" type="ORF">DVS28_a5006</name>
</gene>
<dbReference type="OrthoDB" id="3190829at2"/>
<dbReference type="SUPFAM" id="SSF75217">
    <property type="entry name" value="alpha/beta knot"/>
    <property type="match status" value="1"/>
</dbReference>
<dbReference type="AlphaFoldDB" id="A0A346Y5B6"/>
<dbReference type="KEGG" id="euz:DVS28_a5006"/>
<dbReference type="InterPro" id="IPR029064">
    <property type="entry name" value="Ribosomal_eL30-like_sf"/>
</dbReference>
<evidence type="ECO:0000259" key="3">
    <source>
        <dbReference type="Pfam" id="PF00588"/>
    </source>
</evidence>
<name>A0A346Y5B6_9ACTN</name>